<keyword evidence="2" id="KW-0732">Signal</keyword>
<dbReference type="AlphaFoldDB" id="A0A014P145"/>
<keyword evidence="4" id="KW-1185">Reference proteome</keyword>
<accession>A0A014P145</accession>
<dbReference type="PANTHER" id="PTHR42928">
    <property type="entry name" value="TRICARBOXYLATE-BINDING PROTEIN"/>
    <property type="match status" value="1"/>
</dbReference>
<dbReference type="SUPFAM" id="SSF53850">
    <property type="entry name" value="Periplasmic binding protein-like II"/>
    <property type="match status" value="1"/>
</dbReference>
<dbReference type="PROSITE" id="PS51318">
    <property type="entry name" value="TAT"/>
    <property type="match status" value="1"/>
</dbReference>
<evidence type="ECO:0000256" key="2">
    <source>
        <dbReference type="SAM" id="SignalP"/>
    </source>
</evidence>
<dbReference type="RefSeq" id="WP_051519534.1">
    <property type="nucleotide sequence ID" value="NZ_JBOK01000012.1"/>
</dbReference>
<dbReference type="EMBL" id="JBOK01000012">
    <property type="protein sequence ID" value="EXU79875.1"/>
    <property type="molecule type" value="Genomic_DNA"/>
</dbReference>
<comment type="similarity">
    <text evidence="1">Belongs to the UPF0065 (bug) family.</text>
</comment>
<dbReference type="InterPro" id="IPR005064">
    <property type="entry name" value="BUG"/>
</dbReference>
<feature type="chain" id="PRO_5001474618" evidence="2">
    <location>
        <begin position="46"/>
        <end position="343"/>
    </location>
</feature>
<name>A0A014P145_9BURK</name>
<dbReference type="Gene3D" id="3.40.190.10">
    <property type="entry name" value="Periplasmic binding protein-like II"/>
    <property type="match status" value="1"/>
</dbReference>
<dbReference type="PATRIC" id="fig|1457173.3.peg.2308"/>
<evidence type="ECO:0000313" key="4">
    <source>
        <dbReference type="Proteomes" id="UP000020766"/>
    </source>
</evidence>
<comment type="caution">
    <text evidence="3">The sequence shown here is derived from an EMBL/GenBank/DDBJ whole genome shotgun (WGS) entry which is preliminary data.</text>
</comment>
<dbReference type="Gene3D" id="3.40.190.150">
    <property type="entry name" value="Bordetella uptake gene, domain 1"/>
    <property type="match status" value="1"/>
</dbReference>
<evidence type="ECO:0000256" key="1">
    <source>
        <dbReference type="ARBA" id="ARBA00006987"/>
    </source>
</evidence>
<organism evidence="3 4">
    <name type="scientific">Comamonas aquatica DA1877</name>
    <dbReference type="NCBI Taxonomy" id="1457173"/>
    <lineage>
        <taxon>Bacteria</taxon>
        <taxon>Pseudomonadati</taxon>
        <taxon>Pseudomonadota</taxon>
        <taxon>Betaproteobacteria</taxon>
        <taxon>Burkholderiales</taxon>
        <taxon>Comamonadaceae</taxon>
        <taxon>Comamonas</taxon>
    </lineage>
</organism>
<dbReference type="InterPro" id="IPR006311">
    <property type="entry name" value="TAT_signal"/>
</dbReference>
<dbReference type="Proteomes" id="UP000020766">
    <property type="component" value="Unassembled WGS sequence"/>
</dbReference>
<gene>
    <name evidence="3" type="ORF">AX13_03190</name>
</gene>
<protein>
    <submittedName>
        <fullName evidence="3">Twin-arginine translocation pathway signal</fullName>
    </submittedName>
</protein>
<dbReference type="PIRSF" id="PIRSF017082">
    <property type="entry name" value="YflP"/>
    <property type="match status" value="1"/>
</dbReference>
<evidence type="ECO:0000313" key="3">
    <source>
        <dbReference type="EMBL" id="EXU79875.1"/>
    </source>
</evidence>
<reference evidence="3 4" key="1">
    <citation type="submission" date="2014-01" db="EMBL/GenBank/DDBJ databases">
        <title>Interspecies Systems Biology Uncovers Metabolites Affecting C. elegans Gene Expression and Life History Traits.</title>
        <authorList>
            <person name="Watson E."/>
            <person name="Macneil L.T."/>
            <person name="Ritter A.D."/>
            <person name="Yilmaz L.S."/>
            <person name="Rosebrock A.P."/>
            <person name="Caudy A.A."/>
            <person name="Walhout A.J."/>
        </authorList>
    </citation>
    <scope>NUCLEOTIDE SEQUENCE [LARGE SCALE GENOMIC DNA]</scope>
    <source>
        <strain evidence="3 4">DA1877</strain>
    </source>
</reference>
<feature type="signal peptide" evidence="2">
    <location>
        <begin position="1"/>
        <end position="45"/>
    </location>
</feature>
<dbReference type="Pfam" id="PF03401">
    <property type="entry name" value="TctC"/>
    <property type="match status" value="1"/>
</dbReference>
<sequence length="343" mass="36543">MASRFAPPVPQVSDRGSLPRRQWLQGLAACAGAALLPSLAVPAQAATTGRILVGFGAGGGGDLVARLLADRLTERSHKASSYIVENKPGAAGKLAVDALRQAPPDGSTLLLAPLVTPVLSQLVFRNPGYDPGKDMKPVGLVAHFQFALAVPASHPAKDIPGFVAWLKAHPKLANYGSPSQGSLPHFFGLLLGKAAGVDFLHVPYKGGTAMINDLIGGQLSAGINTVQELLKQHEAGKLRVLGVFSTHRVEQLPHVPTFAESGFTEVQGSGWYSLWTTARTPDATIQRLNQALGEVLQEKPVQQLMHDWVLEPQHSQPHELEQLRQADIAKWRPILAASGFVAD</sequence>
<dbReference type="InterPro" id="IPR042100">
    <property type="entry name" value="Bug_dom1"/>
</dbReference>
<dbReference type="PANTHER" id="PTHR42928:SF5">
    <property type="entry name" value="BLR1237 PROTEIN"/>
    <property type="match status" value="1"/>
</dbReference>
<proteinExistence type="inferred from homology"/>
<dbReference type="STRING" id="225991.MA05_06215"/>